<evidence type="ECO:0000256" key="3">
    <source>
        <dbReference type="ARBA" id="ARBA00022801"/>
    </source>
</evidence>
<dbReference type="RefSeq" id="WP_169698782.1">
    <property type="nucleotide sequence ID" value="NZ_LS974202.1"/>
</dbReference>
<dbReference type="Gene3D" id="3.60.15.10">
    <property type="entry name" value="Ribonuclease Z/Hydroxyacylglutathione hydrolase-like"/>
    <property type="match status" value="1"/>
</dbReference>
<accession>A0A7Z7PNQ2</accession>
<keyword evidence="3 6" id="KW-0378">Hydrolase</keyword>
<evidence type="ECO:0000313" key="6">
    <source>
        <dbReference type="EMBL" id="SSC12464.1"/>
    </source>
</evidence>
<protein>
    <submittedName>
        <fullName evidence="6">Metal-dependent hydrolase, beta-lactamase superfamily II</fullName>
    </submittedName>
</protein>
<keyword evidence="2" id="KW-0479">Metal-binding</keyword>
<dbReference type="PANTHER" id="PTHR13754:SF13">
    <property type="entry name" value="METALLO-BETA-LACTAMASE SUPERFAMILY PROTEIN (AFU_ORTHOLOGUE AFUA_3G07630)"/>
    <property type="match status" value="1"/>
</dbReference>
<dbReference type="InterPro" id="IPR036866">
    <property type="entry name" value="RibonucZ/Hydroxyglut_hydro"/>
</dbReference>
<keyword evidence="4" id="KW-0862">Zinc</keyword>
<evidence type="ECO:0000313" key="7">
    <source>
        <dbReference type="Proteomes" id="UP000250796"/>
    </source>
</evidence>
<dbReference type="EMBL" id="LS974202">
    <property type="protein sequence ID" value="SSC12464.1"/>
    <property type="molecule type" value="Genomic_DNA"/>
</dbReference>
<gene>
    <name evidence="6" type="ORF">MESINF_1015</name>
</gene>
<dbReference type="GO" id="GO:0017001">
    <property type="term" value="P:antibiotic catabolic process"/>
    <property type="evidence" value="ECO:0007669"/>
    <property type="project" value="InterPro"/>
</dbReference>
<dbReference type="GO" id="GO:0008270">
    <property type="term" value="F:zinc ion binding"/>
    <property type="evidence" value="ECO:0007669"/>
    <property type="project" value="InterPro"/>
</dbReference>
<keyword evidence="7" id="KW-1185">Reference proteome</keyword>
<dbReference type="GO" id="GO:0016740">
    <property type="term" value="F:transferase activity"/>
    <property type="evidence" value="ECO:0007669"/>
    <property type="project" value="TreeGrafter"/>
</dbReference>
<evidence type="ECO:0000256" key="2">
    <source>
        <dbReference type="ARBA" id="ARBA00022723"/>
    </source>
</evidence>
<sequence length="265" mass="29337">MRITVLCNDKALEGFRSEHGISLLVEDRDKIYLFDTGSTDVAVYNAIKMGIDLSKIDAIIISHGHDDHLGGLANLLRLTGGKPVYAGNGAYIHKYSDSTFGSPVYGREFCESLGASFKFVTEDLELYDGVFLLTAVPFETGERPQEKFNIMVNGQRKRDLFEDELTLLIVINSRGTVITGCSHRGIGNILNRAGRYCRVKNVVGGLHLAHKSLAELDGDIDYLKRFNIESYHIGHCTGDKAIETIMNKTPATVEELMGGQIFEVF</sequence>
<dbReference type="InterPro" id="IPR001018">
    <property type="entry name" value="Beta-lactamase_class-B_CS"/>
</dbReference>
<dbReference type="InterPro" id="IPR001279">
    <property type="entry name" value="Metallo-B-lactamas"/>
</dbReference>
<comment type="cofactor">
    <cofactor evidence="1">
        <name>Zn(2+)</name>
        <dbReference type="ChEBI" id="CHEBI:29105"/>
    </cofactor>
</comment>
<dbReference type="InterPro" id="IPR041712">
    <property type="entry name" value="DHPS-like_MBL-fold"/>
</dbReference>
<dbReference type="GO" id="GO:0008800">
    <property type="term" value="F:beta-lactamase activity"/>
    <property type="evidence" value="ECO:0007669"/>
    <property type="project" value="InterPro"/>
</dbReference>
<proteinExistence type="predicted"/>
<dbReference type="SUPFAM" id="SSF56281">
    <property type="entry name" value="Metallo-hydrolase/oxidoreductase"/>
    <property type="match status" value="1"/>
</dbReference>
<dbReference type="KEGG" id="minf:MESINF_1015"/>
<evidence type="ECO:0000256" key="4">
    <source>
        <dbReference type="ARBA" id="ARBA00022833"/>
    </source>
</evidence>
<evidence type="ECO:0000256" key="1">
    <source>
        <dbReference type="ARBA" id="ARBA00001947"/>
    </source>
</evidence>
<dbReference type="AlphaFoldDB" id="A0A7Z7PNQ2"/>
<dbReference type="Pfam" id="PF00753">
    <property type="entry name" value="Lactamase_B"/>
    <property type="match status" value="1"/>
</dbReference>
<dbReference type="InterPro" id="IPR052926">
    <property type="entry name" value="Metallo-beta-lactamase_dom"/>
</dbReference>
<dbReference type="PROSITE" id="PS00743">
    <property type="entry name" value="BETA_LACTAMASE_B_1"/>
    <property type="match status" value="1"/>
</dbReference>
<dbReference type="Proteomes" id="UP000250796">
    <property type="component" value="Chromosome MESINF"/>
</dbReference>
<name>A0A7Z7PNQ2_9BACT</name>
<reference evidence="6 7" key="1">
    <citation type="submission" date="2017-01" db="EMBL/GenBank/DDBJ databases">
        <authorList>
            <person name="Erauso G."/>
        </authorList>
    </citation>
    <scope>NUCLEOTIDE SEQUENCE [LARGE SCALE GENOMIC DNA]</scope>
    <source>
        <strain evidence="6">MESINF1</strain>
    </source>
</reference>
<evidence type="ECO:0000259" key="5">
    <source>
        <dbReference type="SMART" id="SM00849"/>
    </source>
</evidence>
<dbReference type="CDD" id="cd07713">
    <property type="entry name" value="DHPS-like_MBL-fold"/>
    <property type="match status" value="1"/>
</dbReference>
<feature type="domain" description="Metallo-beta-lactamase" evidence="5">
    <location>
        <begin position="19"/>
        <end position="235"/>
    </location>
</feature>
<organism evidence="6 7">
    <name type="scientific">Mesotoga infera</name>
    <dbReference type="NCBI Taxonomy" id="1236046"/>
    <lineage>
        <taxon>Bacteria</taxon>
        <taxon>Thermotogati</taxon>
        <taxon>Thermotogota</taxon>
        <taxon>Thermotogae</taxon>
        <taxon>Kosmotogales</taxon>
        <taxon>Kosmotogaceae</taxon>
        <taxon>Mesotoga</taxon>
    </lineage>
</organism>
<dbReference type="SMART" id="SM00849">
    <property type="entry name" value="Lactamase_B"/>
    <property type="match status" value="1"/>
</dbReference>
<dbReference type="PANTHER" id="PTHR13754">
    <property type="entry name" value="METALLO-BETA-LACTAMASE SUPERFAMILY PROTEIN"/>
    <property type="match status" value="1"/>
</dbReference>